<gene>
    <name evidence="2" type="ORF">CLV52_1497</name>
</gene>
<evidence type="ECO:0000313" key="3">
    <source>
        <dbReference type="Proteomes" id="UP000295344"/>
    </source>
</evidence>
<dbReference type="SUPFAM" id="SSF51735">
    <property type="entry name" value="NAD(P)-binding Rossmann-fold domains"/>
    <property type="match status" value="1"/>
</dbReference>
<dbReference type="GO" id="GO:0019632">
    <property type="term" value="P:shikimate metabolic process"/>
    <property type="evidence" value="ECO:0007669"/>
    <property type="project" value="TreeGrafter"/>
</dbReference>
<dbReference type="SUPFAM" id="SSF53223">
    <property type="entry name" value="Aminoacid dehydrogenase-like, N-terminal domain"/>
    <property type="match status" value="1"/>
</dbReference>
<reference evidence="2 3" key="1">
    <citation type="submission" date="2019-03" db="EMBL/GenBank/DDBJ databases">
        <title>Genomic Encyclopedia of Archaeal and Bacterial Type Strains, Phase II (KMG-II): from individual species to whole genera.</title>
        <authorList>
            <person name="Goeker M."/>
        </authorList>
    </citation>
    <scope>NUCLEOTIDE SEQUENCE [LARGE SCALE GENOMIC DNA]</scope>
    <source>
        <strain evidence="2 3">DSM 24782</strain>
    </source>
</reference>
<dbReference type="GO" id="GO:0005829">
    <property type="term" value="C:cytosol"/>
    <property type="evidence" value="ECO:0007669"/>
    <property type="project" value="TreeGrafter"/>
</dbReference>
<name>A0A4R7FSR9_9MICO</name>
<protein>
    <submittedName>
        <fullName evidence="2">Shikimate dehydrogenase</fullName>
    </submittedName>
</protein>
<dbReference type="OrthoDB" id="9792692at2"/>
<dbReference type="GO" id="GO:0009423">
    <property type="term" value="P:chorismate biosynthetic process"/>
    <property type="evidence" value="ECO:0007669"/>
    <property type="project" value="TreeGrafter"/>
</dbReference>
<dbReference type="EMBL" id="SOAM01000001">
    <property type="protein sequence ID" value="TDS80925.1"/>
    <property type="molecule type" value="Genomic_DNA"/>
</dbReference>
<organism evidence="2 3">
    <name type="scientific">Amnibacterium kyonggiense</name>
    <dbReference type="NCBI Taxonomy" id="595671"/>
    <lineage>
        <taxon>Bacteria</taxon>
        <taxon>Bacillati</taxon>
        <taxon>Actinomycetota</taxon>
        <taxon>Actinomycetes</taxon>
        <taxon>Micrococcales</taxon>
        <taxon>Microbacteriaceae</taxon>
        <taxon>Amnibacterium</taxon>
    </lineage>
</organism>
<dbReference type="PANTHER" id="PTHR21089">
    <property type="entry name" value="SHIKIMATE DEHYDROGENASE"/>
    <property type="match status" value="1"/>
</dbReference>
<dbReference type="InterPro" id="IPR036291">
    <property type="entry name" value="NAD(P)-bd_dom_sf"/>
</dbReference>
<proteinExistence type="predicted"/>
<dbReference type="GO" id="GO:0004764">
    <property type="term" value="F:shikimate 3-dehydrogenase (NADP+) activity"/>
    <property type="evidence" value="ECO:0007669"/>
    <property type="project" value="InterPro"/>
</dbReference>
<dbReference type="PANTHER" id="PTHR21089:SF9">
    <property type="entry name" value="SHIKIMATE DEHYDROGENASE-LIKE PROTEIN HI_0607"/>
    <property type="match status" value="1"/>
</dbReference>
<dbReference type="NCBIfam" id="NF009202">
    <property type="entry name" value="PRK12550.1"/>
    <property type="match status" value="1"/>
</dbReference>
<dbReference type="Gene3D" id="3.40.50.720">
    <property type="entry name" value="NAD(P)-binding Rossmann-like Domain"/>
    <property type="match status" value="1"/>
</dbReference>
<evidence type="ECO:0000313" key="2">
    <source>
        <dbReference type="EMBL" id="TDS80925.1"/>
    </source>
</evidence>
<dbReference type="Pfam" id="PF08501">
    <property type="entry name" value="Shikimate_dh_N"/>
    <property type="match status" value="1"/>
</dbReference>
<keyword evidence="3" id="KW-1185">Reference proteome</keyword>
<comment type="caution">
    <text evidence="2">The sequence shown here is derived from an EMBL/GenBank/DDBJ whole genome shotgun (WGS) entry which is preliminary data.</text>
</comment>
<evidence type="ECO:0000259" key="1">
    <source>
        <dbReference type="Pfam" id="PF08501"/>
    </source>
</evidence>
<dbReference type="InterPro" id="IPR013708">
    <property type="entry name" value="Shikimate_DH-bd_N"/>
</dbReference>
<sequence length="273" mass="28814">MAERPDLNKDTRVCISLAGRPSDLGTRFHNSLYAELGLDFLYKAFTTTDLEGAVRGVRALGIRGCSVSMPFKSAIIPLLDGLEDSARDIGAVNTVVNDGGRLTGANTDVEAVASLLVQHGLDPDQRAVIRGSGSMASAVSSAFARAGFRRTTIWARNRTEGAAIAARDGHRFSDVEPDAADLLVNVTPLGMTGADEDVLAFDPDLIRGARAVLDVVAVPVDTPLVHAARAAELHVVTGAEVHALQAALQFERYTGVRLTRAQVARAAAFARGT</sequence>
<dbReference type="InterPro" id="IPR022893">
    <property type="entry name" value="Shikimate_DH_fam"/>
</dbReference>
<dbReference type="RefSeq" id="WP_133765580.1">
    <property type="nucleotide sequence ID" value="NZ_BAAARP010000003.1"/>
</dbReference>
<feature type="domain" description="Shikimate dehydrogenase substrate binding N-terminal" evidence="1">
    <location>
        <begin position="27"/>
        <end position="95"/>
    </location>
</feature>
<dbReference type="Proteomes" id="UP000295344">
    <property type="component" value="Unassembled WGS sequence"/>
</dbReference>
<dbReference type="InterPro" id="IPR046346">
    <property type="entry name" value="Aminoacid_DH-like_N_sf"/>
</dbReference>
<dbReference type="GO" id="GO:0050661">
    <property type="term" value="F:NADP binding"/>
    <property type="evidence" value="ECO:0007669"/>
    <property type="project" value="TreeGrafter"/>
</dbReference>
<dbReference type="CDD" id="cd01065">
    <property type="entry name" value="NAD_bind_Shikimate_DH"/>
    <property type="match status" value="1"/>
</dbReference>
<dbReference type="Gene3D" id="3.40.50.10860">
    <property type="entry name" value="Leucine Dehydrogenase, chain A, domain 1"/>
    <property type="match status" value="1"/>
</dbReference>
<accession>A0A4R7FSR9</accession>
<dbReference type="AlphaFoldDB" id="A0A4R7FSR9"/>